<keyword evidence="3" id="KW-1185">Reference proteome</keyword>
<reference key="1">
    <citation type="submission" date="2007-01" db="EMBL/GenBank/DDBJ databases">
        <title>The Genome Sequence of Puccinia graminis f. sp. tritici Strain CRL 75-36-700-3.</title>
        <authorList>
            <consortium name="The Broad Institute Genome Sequencing Platform"/>
            <person name="Birren B."/>
            <person name="Lander E."/>
            <person name="Galagan J."/>
            <person name="Nusbaum C."/>
            <person name="Devon K."/>
            <person name="Cuomo C."/>
            <person name="Jaffe D."/>
            <person name="Butler J."/>
            <person name="Alvarez P."/>
            <person name="Gnerre S."/>
            <person name="Grabherr M."/>
            <person name="Mauceli E."/>
            <person name="Brockman W."/>
            <person name="Young S."/>
            <person name="LaButti K."/>
            <person name="Sykes S."/>
            <person name="DeCaprio D."/>
            <person name="Crawford M."/>
            <person name="Koehrsen M."/>
            <person name="Engels R."/>
            <person name="Montgomery P."/>
            <person name="Pearson M."/>
            <person name="Howarth C."/>
            <person name="Larson L."/>
            <person name="White J."/>
            <person name="Zeng Q."/>
            <person name="Kodira C."/>
            <person name="Yandava C."/>
            <person name="Alvarado L."/>
            <person name="O'Leary S."/>
            <person name="Szabo L."/>
            <person name="Dean R."/>
            <person name="Schein J."/>
        </authorList>
    </citation>
    <scope>NUCLEOTIDE SEQUENCE</scope>
    <source>
        <strain>CRL 75-36-700-3</strain>
    </source>
</reference>
<dbReference type="InParanoid" id="E3JVZ0"/>
<name>E3JVZ0_PUCGT</name>
<evidence type="ECO:0000313" key="3">
    <source>
        <dbReference type="Proteomes" id="UP000008783"/>
    </source>
</evidence>
<dbReference type="EMBL" id="DS178265">
    <property type="protein sequence ID" value="EFP76215.1"/>
    <property type="molecule type" value="Genomic_DNA"/>
</dbReference>
<dbReference type="KEGG" id="pgr:PGTG_02656"/>
<dbReference type="AlphaFoldDB" id="E3JVZ0"/>
<reference evidence="3" key="2">
    <citation type="journal article" date="2011" name="Proc. Natl. Acad. Sci. U.S.A.">
        <title>Obligate biotrophy features unraveled by the genomic analysis of rust fungi.</title>
        <authorList>
            <person name="Duplessis S."/>
            <person name="Cuomo C.A."/>
            <person name="Lin Y.-C."/>
            <person name="Aerts A."/>
            <person name="Tisserant E."/>
            <person name="Veneault-Fourrey C."/>
            <person name="Joly D.L."/>
            <person name="Hacquard S."/>
            <person name="Amselem J."/>
            <person name="Cantarel B.L."/>
            <person name="Chiu R."/>
            <person name="Coutinho P.M."/>
            <person name="Feau N."/>
            <person name="Field M."/>
            <person name="Frey P."/>
            <person name="Gelhaye E."/>
            <person name="Goldberg J."/>
            <person name="Grabherr M.G."/>
            <person name="Kodira C.D."/>
            <person name="Kohler A."/>
            <person name="Kuees U."/>
            <person name="Lindquist E.A."/>
            <person name="Lucas S.M."/>
            <person name="Mago R."/>
            <person name="Mauceli E."/>
            <person name="Morin E."/>
            <person name="Murat C."/>
            <person name="Pangilinan J.L."/>
            <person name="Park R."/>
            <person name="Pearson M."/>
            <person name="Quesneville H."/>
            <person name="Rouhier N."/>
            <person name="Sakthikumar S."/>
            <person name="Salamov A.A."/>
            <person name="Schmutz J."/>
            <person name="Selles B."/>
            <person name="Shapiro H."/>
            <person name="Tanguay P."/>
            <person name="Tuskan G.A."/>
            <person name="Henrissat B."/>
            <person name="Van de Peer Y."/>
            <person name="Rouze P."/>
            <person name="Ellis J.G."/>
            <person name="Dodds P.N."/>
            <person name="Schein J.E."/>
            <person name="Zhong S."/>
            <person name="Hamelin R.C."/>
            <person name="Grigoriev I.V."/>
            <person name="Szabo L.J."/>
            <person name="Martin F."/>
        </authorList>
    </citation>
    <scope>NUCLEOTIDE SEQUENCE [LARGE SCALE GENOMIC DNA]</scope>
    <source>
        <strain evidence="3">CRL 75-36-700-3 / race SCCL</strain>
    </source>
</reference>
<evidence type="ECO:0000256" key="1">
    <source>
        <dbReference type="SAM" id="MobiDB-lite"/>
    </source>
</evidence>
<accession>E3JVZ0</accession>
<dbReference type="Proteomes" id="UP000008783">
    <property type="component" value="Unassembled WGS sequence"/>
</dbReference>
<dbReference type="GeneID" id="10533783"/>
<dbReference type="RefSeq" id="XP_003320634.1">
    <property type="nucleotide sequence ID" value="XM_003320586.1"/>
</dbReference>
<proteinExistence type="predicted"/>
<protein>
    <submittedName>
        <fullName evidence="2">Uncharacterized protein</fullName>
    </submittedName>
</protein>
<organism evidence="2 3">
    <name type="scientific">Puccinia graminis f. sp. tritici (strain CRL 75-36-700-3 / race SCCL)</name>
    <name type="common">Black stem rust fungus</name>
    <dbReference type="NCBI Taxonomy" id="418459"/>
    <lineage>
        <taxon>Eukaryota</taxon>
        <taxon>Fungi</taxon>
        <taxon>Dikarya</taxon>
        <taxon>Basidiomycota</taxon>
        <taxon>Pucciniomycotina</taxon>
        <taxon>Pucciniomycetes</taxon>
        <taxon>Pucciniales</taxon>
        <taxon>Pucciniaceae</taxon>
        <taxon>Puccinia</taxon>
    </lineage>
</organism>
<gene>
    <name evidence="2" type="ORF">PGTG_02656</name>
</gene>
<dbReference type="HOGENOM" id="CLU_1876463_0_0_1"/>
<dbReference type="VEuPathDB" id="FungiDB:PGTG_02656"/>
<sequence>MASVTVTIEGTTAGSGSFLLRKRASEGRANKVTFTTPRLSTKVGRELSKSPLVARGEGGGQGLNLGKSKTRLREGWRRQYTTTTPSCKANQQTYHKTCLKGVHVPARKRTPFPPSNAAAQPRKLKNPCEENSSVRI</sequence>
<feature type="region of interest" description="Disordered" evidence="1">
    <location>
        <begin position="31"/>
        <end position="71"/>
    </location>
</feature>
<evidence type="ECO:0000313" key="2">
    <source>
        <dbReference type="EMBL" id="EFP76215.1"/>
    </source>
</evidence>
<feature type="region of interest" description="Disordered" evidence="1">
    <location>
        <begin position="105"/>
        <end position="136"/>
    </location>
</feature>